<proteinExistence type="predicted"/>
<feature type="chain" id="PRO_5004898129" evidence="2">
    <location>
        <begin position="20"/>
        <end position="65"/>
    </location>
</feature>
<feature type="transmembrane region" description="Helical" evidence="1">
    <location>
        <begin position="35"/>
        <end position="52"/>
    </location>
</feature>
<dbReference type="eggNOG" id="ENOG5033G4J">
    <property type="taxonomic scope" value="Bacteria"/>
</dbReference>
<name>W7QDB0_9ALTE</name>
<feature type="signal peptide" evidence="2">
    <location>
        <begin position="1"/>
        <end position="19"/>
    </location>
</feature>
<keyword evidence="1" id="KW-0472">Membrane</keyword>
<evidence type="ECO:0000256" key="2">
    <source>
        <dbReference type="SAM" id="SignalP"/>
    </source>
</evidence>
<protein>
    <submittedName>
        <fullName evidence="3">Uncharacterized protein</fullName>
    </submittedName>
</protein>
<keyword evidence="1" id="KW-1133">Transmembrane helix</keyword>
<reference evidence="3 4" key="1">
    <citation type="journal article" date="2014" name="Genome Announc.">
        <title>Draft Genome Sequence of the Agar-Degrading Bacterium Catenovulum sp. Strain DS-2, Isolated from Intestines of Haliotis diversicolor.</title>
        <authorList>
            <person name="Shan D."/>
            <person name="Li X."/>
            <person name="Gu Z."/>
            <person name="Wei G."/>
            <person name="Gao Z."/>
            <person name="Shao Z."/>
        </authorList>
    </citation>
    <scope>NUCLEOTIDE SEQUENCE [LARGE SCALE GENOMIC DNA]</scope>
    <source>
        <strain evidence="3 4">DS-2</strain>
    </source>
</reference>
<dbReference type="Proteomes" id="UP000019276">
    <property type="component" value="Unassembled WGS sequence"/>
</dbReference>
<dbReference type="STRING" id="1328313.DS2_06346"/>
<keyword evidence="2" id="KW-0732">Signal</keyword>
<sequence>MLKSILLIITTFFTTQAMAHPDHSLDQTAHAFYHAIFWIAFAAVVVKGISWWKSRQQQIKDDRQK</sequence>
<dbReference type="AlphaFoldDB" id="W7QDB0"/>
<gene>
    <name evidence="3" type="ORF">DS2_06346</name>
</gene>
<evidence type="ECO:0000313" key="3">
    <source>
        <dbReference type="EMBL" id="EWH10889.1"/>
    </source>
</evidence>
<accession>W7QDB0</accession>
<evidence type="ECO:0000256" key="1">
    <source>
        <dbReference type="SAM" id="Phobius"/>
    </source>
</evidence>
<comment type="caution">
    <text evidence="3">The sequence shown here is derived from an EMBL/GenBank/DDBJ whole genome shotgun (WGS) entry which is preliminary data.</text>
</comment>
<dbReference type="EMBL" id="ARZY01000008">
    <property type="protein sequence ID" value="EWH10889.1"/>
    <property type="molecule type" value="Genomic_DNA"/>
</dbReference>
<dbReference type="RefSeq" id="WP_035013840.1">
    <property type="nucleotide sequence ID" value="NZ_ARZY01000008.1"/>
</dbReference>
<keyword evidence="4" id="KW-1185">Reference proteome</keyword>
<keyword evidence="1" id="KW-0812">Transmembrane</keyword>
<evidence type="ECO:0000313" key="4">
    <source>
        <dbReference type="Proteomes" id="UP000019276"/>
    </source>
</evidence>
<organism evidence="3 4">
    <name type="scientific">Catenovulum agarivorans DS-2</name>
    <dbReference type="NCBI Taxonomy" id="1328313"/>
    <lineage>
        <taxon>Bacteria</taxon>
        <taxon>Pseudomonadati</taxon>
        <taxon>Pseudomonadota</taxon>
        <taxon>Gammaproteobacteria</taxon>
        <taxon>Alteromonadales</taxon>
        <taxon>Alteromonadaceae</taxon>
        <taxon>Catenovulum</taxon>
    </lineage>
</organism>